<sequence>MVCDAAMIVSTLVTFAMNGACCVYQMQEDEDLRKCIRKDIRVEYERQRVIDMERWAEQYSRERNHRSESSIDHDRRKRLLHQKVDLFNQASRDGGVQEREGAPGARSWPGLSEQAFMSTGKHDDLIEVSKVASKRSRSVTSSKFAERRLAQKMTAQAASSDMSSLLDSDNDDNTTDDTADDESSLVDVDLH</sequence>
<feature type="region of interest" description="Disordered" evidence="1">
    <location>
        <begin position="150"/>
        <end position="191"/>
    </location>
</feature>
<dbReference type="EMBL" id="BDSP01000016">
    <property type="protein sequence ID" value="GAX10110.1"/>
    <property type="molecule type" value="Genomic_DNA"/>
</dbReference>
<feature type="chain" id="PRO_5012599803" evidence="2">
    <location>
        <begin position="23"/>
        <end position="191"/>
    </location>
</feature>
<evidence type="ECO:0000256" key="2">
    <source>
        <dbReference type="SAM" id="SignalP"/>
    </source>
</evidence>
<dbReference type="AlphaFoldDB" id="A0A1Z5J809"/>
<feature type="signal peptide" evidence="2">
    <location>
        <begin position="1"/>
        <end position="22"/>
    </location>
</feature>
<keyword evidence="4" id="KW-1185">Reference proteome</keyword>
<evidence type="ECO:0000256" key="1">
    <source>
        <dbReference type="SAM" id="MobiDB-lite"/>
    </source>
</evidence>
<feature type="region of interest" description="Disordered" evidence="1">
    <location>
        <begin position="90"/>
        <end position="110"/>
    </location>
</feature>
<reference evidence="3 4" key="1">
    <citation type="journal article" date="2015" name="Plant Cell">
        <title>Oil accumulation by the oleaginous diatom Fistulifera solaris as revealed by the genome and transcriptome.</title>
        <authorList>
            <person name="Tanaka T."/>
            <person name="Maeda Y."/>
            <person name="Veluchamy A."/>
            <person name="Tanaka M."/>
            <person name="Abida H."/>
            <person name="Marechal E."/>
            <person name="Bowler C."/>
            <person name="Muto M."/>
            <person name="Sunaga Y."/>
            <person name="Tanaka M."/>
            <person name="Yoshino T."/>
            <person name="Taniguchi T."/>
            <person name="Fukuda Y."/>
            <person name="Nemoto M."/>
            <person name="Matsumoto M."/>
            <person name="Wong P.S."/>
            <person name="Aburatani S."/>
            <person name="Fujibuchi W."/>
        </authorList>
    </citation>
    <scope>NUCLEOTIDE SEQUENCE [LARGE SCALE GENOMIC DNA]</scope>
    <source>
        <strain evidence="3 4">JPCC DA0580</strain>
    </source>
</reference>
<protein>
    <submittedName>
        <fullName evidence="3">Uncharacterized protein</fullName>
    </submittedName>
</protein>
<keyword evidence="2" id="KW-0732">Signal</keyword>
<gene>
    <name evidence="3" type="ORF">FisN_3Lh301</name>
</gene>
<name>A0A1Z5J809_FISSO</name>
<evidence type="ECO:0000313" key="3">
    <source>
        <dbReference type="EMBL" id="GAX10110.1"/>
    </source>
</evidence>
<comment type="caution">
    <text evidence="3">The sequence shown here is derived from an EMBL/GenBank/DDBJ whole genome shotgun (WGS) entry which is preliminary data.</text>
</comment>
<proteinExistence type="predicted"/>
<accession>A0A1Z5J809</accession>
<feature type="compositionally biased region" description="Low complexity" evidence="1">
    <location>
        <begin position="157"/>
        <end position="167"/>
    </location>
</feature>
<feature type="compositionally biased region" description="Acidic residues" evidence="1">
    <location>
        <begin position="168"/>
        <end position="184"/>
    </location>
</feature>
<organism evidence="3 4">
    <name type="scientific">Fistulifera solaris</name>
    <name type="common">Oleaginous diatom</name>
    <dbReference type="NCBI Taxonomy" id="1519565"/>
    <lineage>
        <taxon>Eukaryota</taxon>
        <taxon>Sar</taxon>
        <taxon>Stramenopiles</taxon>
        <taxon>Ochrophyta</taxon>
        <taxon>Bacillariophyta</taxon>
        <taxon>Bacillariophyceae</taxon>
        <taxon>Bacillariophycidae</taxon>
        <taxon>Naviculales</taxon>
        <taxon>Naviculaceae</taxon>
        <taxon>Fistulifera</taxon>
    </lineage>
</organism>
<evidence type="ECO:0000313" key="4">
    <source>
        <dbReference type="Proteomes" id="UP000198406"/>
    </source>
</evidence>
<dbReference type="Proteomes" id="UP000198406">
    <property type="component" value="Unassembled WGS sequence"/>
</dbReference>
<dbReference type="InParanoid" id="A0A1Z5J809"/>